<keyword evidence="7" id="KW-0472">Membrane</keyword>
<feature type="coiled-coil region" evidence="5">
    <location>
        <begin position="492"/>
        <end position="519"/>
    </location>
</feature>
<evidence type="ECO:0000256" key="3">
    <source>
        <dbReference type="ARBA" id="ARBA00029447"/>
    </source>
</evidence>
<dbReference type="Proteomes" id="UP000247540">
    <property type="component" value="Unassembled WGS sequence"/>
</dbReference>
<dbReference type="PANTHER" id="PTHR43531">
    <property type="entry name" value="PROTEIN ICFG"/>
    <property type="match status" value="1"/>
</dbReference>
<feature type="region of interest" description="Disordered" evidence="6">
    <location>
        <begin position="534"/>
        <end position="555"/>
    </location>
</feature>
<evidence type="ECO:0000259" key="8">
    <source>
        <dbReference type="PROSITE" id="PS50111"/>
    </source>
</evidence>
<feature type="transmembrane region" description="Helical" evidence="7">
    <location>
        <begin position="194"/>
        <end position="214"/>
    </location>
</feature>
<evidence type="ECO:0000256" key="6">
    <source>
        <dbReference type="SAM" id="MobiDB-lite"/>
    </source>
</evidence>
<dbReference type="InterPro" id="IPR004089">
    <property type="entry name" value="MCPsignal_dom"/>
</dbReference>
<reference evidence="10 11" key="1">
    <citation type="submission" date="2018-06" db="EMBL/GenBank/DDBJ databases">
        <title>Genomic Encyclopedia of Type Strains, Phase III (KMG-III): the genomes of soil and plant-associated and newly described type strains.</title>
        <authorList>
            <person name="Whitman W."/>
        </authorList>
    </citation>
    <scope>NUCLEOTIDE SEQUENCE [LARGE SCALE GENOMIC DNA]</scope>
    <source>
        <strain evidence="10 11">CECT 7646</strain>
    </source>
</reference>
<organism evidence="10 11">
    <name type="scientific">Xylophilus ampelinus</name>
    <dbReference type="NCBI Taxonomy" id="54067"/>
    <lineage>
        <taxon>Bacteria</taxon>
        <taxon>Pseudomonadati</taxon>
        <taxon>Pseudomonadota</taxon>
        <taxon>Betaproteobacteria</taxon>
        <taxon>Burkholderiales</taxon>
        <taxon>Xylophilus</taxon>
    </lineage>
</organism>
<dbReference type="OrthoDB" id="9151832at2"/>
<dbReference type="GO" id="GO:0007165">
    <property type="term" value="P:signal transduction"/>
    <property type="evidence" value="ECO:0007669"/>
    <property type="project" value="UniProtKB-KW"/>
</dbReference>
<keyword evidence="2" id="KW-0488">Methylation</keyword>
<evidence type="ECO:0000256" key="7">
    <source>
        <dbReference type="SAM" id="Phobius"/>
    </source>
</evidence>
<evidence type="ECO:0000256" key="1">
    <source>
        <dbReference type="ARBA" id="ARBA00004370"/>
    </source>
</evidence>
<dbReference type="EMBL" id="QJTC01000032">
    <property type="protein sequence ID" value="PYE73768.1"/>
    <property type="molecule type" value="Genomic_DNA"/>
</dbReference>
<dbReference type="Pfam" id="PF00672">
    <property type="entry name" value="HAMP"/>
    <property type="match status" value="1"/>
</dbReference>
<evidence type="ECO:0000313" key="11">
    <source>
        <dbReference type="Proteomes" id="UP000247540"/>
    </source>
</evidence>
<feature type="domain" description="Methyl-accepting transducer" evidence="8">
    <location>
        <begin position="274"/>
        <end position="503"/>
    </location>
</feature>
<gene>
    <name evidence="10" type="ORF">DFQ15_1325</name>
</gene>
<dbReference type="RefSeq" id="WP_110466869.1">
    <property type="nucleotide sequence ID" value="NZ_JAMOFZ010000031.1"/>
</dbReference>
<dbReference type="InterPro" id="IPR003660">
    <property type="entry name" value="HAMP_dom"/>
</dbReference>
<dbReference type="SMART" id="SM00304">
    <property type="entry name" value="HAMP"/>
    <property type="match status" value="1"/>
</dbReference>
<keyword evidence="5" id="KW-0175">Coiled coil</keyword>
<protein>
    <submittedName>
        <fullName evidence="10">Methyl-accepting chemotaxis protein</fullName>
    </submittedName>
</protein>
<sequence length="555" mass="58317">MGFLSLRRYTIRFRMYGAIGVVLVLLCLLGGAGAIGMLRIQQMGETTMGAAARATEQMAELRGAMAGVRITEKEMIIQYERAEAVKAQRAKWIEAQDRAEKVGKIFIEGRNAEDAALMNGLLQKLGAYRQLFTGVANQLESSGYESATTASRMSTRAVAEYDAAEKQLAALEAGQRRQLDGALAEQRQVARRTLMLFAGIVALMVLKVVPLTVLNMRSICGPLEVARRSAEAIAGGDLSQRMAVEGKDELADLQRALAGMQQGLGAMVAQVRDSSENIATASQEIATGNQDLSGRTEQTAGNVQQTVSSISELSGNVQQTASSAQLANQLASTASTAATRGGSVVQQAVASMQEIASSSRKINDIIGLIDSIAFQTNILALNAAVEAARAGEQGRGFAVVASEVRGLAQRSAEAASEIKGLIKNSVSAVDGGVRLVEEAGSAMKEIVGGVQRVSDVISEITAAAAEQSAGIGEVSQSVTDIDHMTQQNAALVEQSAAAAESLREQAARLAEVVRQFRLEEGAVQAMRLQTAGQDLRRGTGAAPAVPLADRPSLTA</sequence>
<feature type="domain" description="HAMP" evidence="9">
    <location>
        <begin position="217"/>
        <end position="269"/>
    </location>
</feature>
<dbReference type="GO" id="GO:0005886">
    <property type="term" value="C:plasma membrane"/>
    <property type="evidence" value="ECO:0007669"/>
    <property type="project" value="TreeGrafter"/>
</dbReference>
<dbReference type="Pfam" id="PF00015">
    <property type="entry name" value="MCPsignal"/>
    <property type="match status" value="1"/>
</dbReference>
<keyword evidence="7" id="KW-1133">Transmembrane helix</keyword>
<dbReference type="PANTHER" id="PTHR43531:SF14">
    <property type="entry name" value="METHYL-ACCEPTING CHEMOTAXIS PROTEIN I-RELATED"/>
    <property type="match status" value="1"/>
</dbReference>
<evidence type="ECO:0000256" key="5">
    <source>
        <dbReference type="SAM" id="Coils"/>
    </source>
</evidence>
<dbReference type="Gene3D" id="1.10.287.950">
    <property type="entry name" value="Methyl-accepting chemotaxis protein"/>
    <property type="match status" value="1"/>
</dbReference>
<comment type="similarity">
    <text evidence="3">Belongs to the methyl-accepting chemotaxis (MCP) protein family.</text>
</comment>
<dbReference type="CDD" id="cd06225">
    <property type="entry name" value="HAMP"/>
    <property type="match status" value="1"/>
</dbReference>
<dbReference type="CDD" id="cd11386">
    <property type="entry name" value="MCP_signal"/>
    <property type="match status" value="1"/>
</dbReference>
<dbReference type="GO" id="GO:0006935">
    <property type="term" value="P:chemotaxis"/>
    <property type="evidence" value="ECO:0007669"/>
    <property type="project" value="InterPro"/>
</dbReference>
<dbReference type="PRINTS" id="PR00260">
    <property type="entry name" value="CHEMTRNSDUCR"/>
</dbReference>
<dbReference type="InterPro" id="IPR004090">
    <property type="entry name" value="Chemotax_Me-accpt_rcpt"/>
</dbReference>
<dbReference type="AlphaFoldDB" id="A0A318SBW6"/>
<dbReference type="FunFam" id="1.10.287.950:FF:000001">
    <property type="entry name" value="Methyl-accepting chemotaxis sensory transducer"/>
    <property type="match status" value="1"/>
</dbReference>
<evidence type="ECO:0000313" key="10">
    <source>
        <dbReference type="EMBL" id="PYE73768.1"/>
    </source>
</evidence>
<evidence type="ECO:0000259" key="9">
    <source>
        <dbReference type="PROSITE" id="PS50885"/>
    </source>
</evidence>
<dbReference type="SMART" id="SM00283">
    <property type="entry name" value="MA"/>
    <property type="match status" value="1"/>
</dbReference>
<dbReference type="PROSITE" id="PS50885">
    <property type="entry name" value="HAMP"/>
    <property type="match status" value="1"/>
</dbReference>
<keyword evidence="11" id="KW-1185">Reference proteome</keyword>
<keyword evidence="4" id="KW-0807">Transducer</keyword>
<dbReference type="GO" id="GO:0004888">
    <property type="term" value="F:transmembrane signaling receptor activity"/>
    <property type="evidence" value="ECO:0007669"/>
    <property type="project" value="InterPro"/>
</dbReference>
<name>A0A318SBW6_9BURK</name>
<accession>A0A318SBW6</accession>
<comment type="subcellular location">
    <subcellularLocation>
        <location evidence="1">Membrane</location>
    </subcellularLocation>
</comment>
<evidence type="ECO:0000256" key="2">
    <source>
        <dbReference type="ARBA" id="ARBA00022481"/>
    </source>
</evidence>
<dbReference type="SUPFAM" id="SSF58104">
    <property type="entry name" value="Methyl-accepting chemotaxis protein (MCP) signaling domain"/>
    <property type="match status" value="1"/>
</dbReference>
<dbReference type="PROSITE" id="PS50111">
    <property type="entry name" value="CHEMOTAXIS_TRANSDUC_2"/>
    <property type="match status" value="1"/>
</dbReference>
<dbReference type="InterPro" id="IPR051310">
    <property type="entry name" value="MCP_chemotaxis"/>
</dbReference>
<comment type="caution">
    <text evidence="10">The sequence shown here is derived from an EMBL/GenBank/DDBJ whole genome shotgun (WGS) entry which is preliminary data.</text>
</comment>
<proteinExistence type="inferred from homology"/>
<evidence type="ECO:0000256" key="4">
    <source>
        <dbReference type="PROSITE-ProRule" id="PRU00284"/>
    </source>
</evidence>
<keyword evidence="7" id="KW-0812">Transmembrane</keyword>
<feature type="transmembrane region" description="Helical" evidence="7">
    <location>
        <begin position="15"/>
        <end position="38"/>
    </location>
</feature>